<keyword evidence="2" id="KW-1003">Cell membrane</keyword>
<dbReference type="GO" id="GO:0005886">
    <property type="term" value="C:plasma membrane"/>
    <property type="evidence" value="ECO:0007669"/>
    <property type="project" value="UniProtKB-SubCell"/>
</dbReference>
<feature type="domain" description="Major facilitator superfamily (MFS) profile" evidence="7">
    <location>
        <begin position="22"/>
        <end position="395"/>
    </location>
</feature>
<feature type="transmembrane region" description="Helical" evidence="6">
    <location>
        <begin position="283"/>
        <end position="302"/>
    </location>
</feature>
<feature type="transmembrane region" description="Helical" evidence="6">
    <location>
        <begin position="343"/>
        <end position="366"/>
    </location>
</feature>
<evidence type="ECO:0000256" key="2">
    <source>
        <dbReference type="ARBA" id="ARBA00022475"/>
    </source>
</evidence>
<protein>
    <submittedName>
        <fullName evidence="8">MFS transporter</fullName>
    </submittedName>
</protein>
<feature type="transmembrane region" description="Helical" evidence="6">
    <location>
        <begin position="147"/>
        <end position="168"/>
    </location>
</feature>
<evidence type="ECO:0000259" key="7">
    <source>
        <dbReference type="PROSITE" id="PS50850"/>
    </source>
</evidence>
<feature type="transmembrane region" description="Helical" evidence="6">
    <location>
        <begin position="88"/>
        <end position="111"/>
    </location>
</feature>
<dbReference type="PANTHER" id="PTHR43124:SF3">
    <property type="entry name" value="CHLORAMPHENICOL EFFLUX PUMP RV0191"/>
    <property type="match status" value="1"/>
</dbReference>
<keyword evidence="3 6" id="KW-0812">Transmembrane</keyword>
<dbReference type="RefSeq" id="WP_312561869.1">
    <property type="nucleotide sequence ID" value="NZ_JAVSKO010000003.1"/>
</dbReference>
<feature type="transmembrane region" description="Helical" evidence="6">
    <location>
        <begin position="308"/>
        <end position="331"/>
    </location>
</feature>
<dbReference type="PANTHER" id="PTHR43124">
    <property type="entry name" value="PURINE EFFLUX PUMP PBUE"/>
    <property type="match status" value="1"/>
</dbReference>
<evidence type="ECO:0000256" key="3">
    <source>
        <dbReference type="ARBA" id="ARBA00022692"/>
    </source>
</evidence>
<feature type="transmembrane region" description="Helical" evidence="6">
    <location>
        <begin position="217"/>
        <end position="237"/>
    </location>
</feature>
<keyword evidence="4 6" id="KW-1133">Transmembrane helix</keyword>
<dbReference type="GO" id="GO:0022857">
    <property type="term" value="F:transmembrane transporter activity"/>
    <property type="evidence" value="ECO:0007669"/>
    <property type="project" value="InterPro"/>
</dbReference>
<proteinExistence type="predicted"/>
<name>A0AAJ2MV68_STEMA</name>
<dbReference type="EMBL" id="JAVSKO010000003">
    <property type="protein sequence ID" value="MDT3468282.1"/>
    <property type="molecule type" value="Genomic_DNA"/>
</dbReference>
<dbReference type="AlphaFoldDB" id="A0AAJ2MV68"/>
<dbReference type="InterPro" id="IPR036259">
    <property type="entry name" value="MFS_trans_sf"/>
</dbReference>
<evidence type="ECO:0000256" key="5">
    <source>
        <dbReference type="ARBA" id="ARBA00023136"/>
    </source>
</evidence>
<evidence type="ECO:0000256" key="4">
    <source>
        <dbReference type="ARBA" id="ARBA00022989"/>
    </source>
</evidence>
<evidence type="ECO:0000313" key="8">
    <source>
        <dbReference type="EMBL" id="MDT3468282.1"/>
    </source>
</evidence>
<evidence type="ECO:0000313" key="9">
    <source>
        <dbReference type="Proteomes" id="UP001251948"/>
    </source>
</evidence>
<evidence type="ECO:0000256" key="1">
    <source>
        <dbReference type="ARBA" id="ARBA00004651"/>
    </source>
</evidence>
<reference evidence="8" key="1">
    <citation type="submission" date="2023-07" db="EMBL/GenBank/DDBJ databases">
        <title>Comparative genomics of clinical Stenotrophomonas maltophilia isolates reveals regions of diversity which correlate with colonization and persistence in vivo.</title>
        <authorList>
            <person name="Mcdaniel M.S."/>
            <person name="Swords W.E."/>
            <person name="Sumpter N.A."/>
            <person name="Lindgren N.R."/>
            <person name="Billiot C.E."/>
        </authorList>
    </citation>
    <scope>NUCLEOTIDE SEQUENCE</scope>
    <source>
        <strain evidence="8">Ism4</strain>
    </source>
</reference>
<organism evidence="8 9">
    <name type="scientific">Stenotrophomonas maltophilia</name>
    <name type="common">Pseudomonas maltophilia</name>
    <name type="synonym">Xanthomonas maltophilia</name>
    <dbReference type="NCBI Taxonomy" id="40324"/>
    <lineage>
        <taxon>Bacteria</taxon>
        <taxon>Pseudomonadati</taxon>
        <taxon>Pseudomonadota</taxon>
        <taxon>Gammaproteobacteria</taxon>
        <taxon>Lysobacterales</taxon>
        <taxon>Lysobacteraceae</taxon>
        <taxon>Stenotrophomonas</taxon>
        <taxon>Stenotrophomonas maltophilia group</taxon>
    </lineage>
</organism>
<comment type="subcellular location">
    <subcellularLocation>
        <location evidence="1">Cell membrane</location>
        <topology evidence="1">Multi-pass membrane protein</topology>
    </subcellularLocation>
</comment>
<dbReference type="InterPro" id="IPR011701">
    <property type="entry name" value="MFS"/>
</dbReference>
<feature type="transmembrane region" description="Helical" evidence="6">
    <location>
        <begin position="257"/>
        <end position="276"/>
    </location>
</feature>
<keyword evidence="5 6" id="KW-0472">Membrane</keyword>
<dbReference type="InterPro" id="IPR020846">
    <property type="entry name" value="MFS_dom"/>
</dbReference>
<feature type="transmembrane region" description="Helical" evidence="6">
    <location>
        <begin position="174"/>
        <end position="196"/>
    </location>
</feature>
<feature type="transmembrane region" description="Helical" evidence="6">
    <location>
        <begin position="18"/>
        <end position="36"/>
    </location>
</feature>
<dbReference type="PROSITE" id="PS50850">
    <property type="entry name" value="MFS"/>
    <property type="match status" value="1"/>
</dbReference>
<dbReference type="Proteomes" id="UP001251948">
    <property type="component" value="Unassembled WGS sequence"/>
</dbReference>
<feature type="transmembrane region" description="Helical" evidence="6">
    <location>
        <begin position="56"/>
        <end position="76"/>
    </location>
</feature>
<feature type="transmembrane region" description="Helical" evidence="6">
    <location>
        <begin position="117"/>
        <end position="135"/>
    </location>
</feature>
<gene>
    <name evidence="8" type="ORF">ROV92_09790</name>
</gene>
<dbReference type="CDD" id="cd17324">
    <property type="entry name" value="MFS_NepI_like"/>
    <property type="match status" value="1"/>
</dbReference>
<sequence>MSGHAIDASSPAGEATRLPWAGLLALAGGGFITLLTETLPAGVLRPMGDSLGVSDAAVGQLVSVYALGSVMAALPMTALTQRLPRRPLLLAAIAGFVVVNTLTALSSSYALILAARFLAGVSGGLLWSLVAGYAARMVVPSLQGRAIAVAMVGSPLALSLGVPAGTLLGQQIGWRWAFALMSLLGVGLLAYARWALPALPAAAAAGQRMSLRTVWRMPGVRSALLVMVLYVLAHNVLYTYIEPLAVEAGAGAWLDRLLLAFGIAAIAGIGIAGWGVDRHLRALVWAAVVGFLLPVLALLLWPGQPTPLLLATILWGVAFGSVATLFQTALARRAGAAADLAQSMLVTGWNLAIAAGGIAGGVLLQARGASQLGWLPLLLLVVTAAWLLARPKAWE</sequence>
<evidence type="ECO:0000256" key="6">
    <source>
        <dbReference type="SAM" id="Phobius"/>
    </source>
</evidence>
<dbReference type="SUPFAM" id="SSF103473">
    <property type="entry name" value="MFS general substrate transporter"/>
    <property type="match status" value="1"/>
</dbReference>
<feature type="transmembrane region" description="Helical" evidence="6">
    <location>
        <begin position="372"/>
        <end position="389"/>
    </location>
</feature>
<comment type="caution">
    <text evidence="8">The sequence shown here is derived from an EMBL/GenBank/DDBJ whole genome shotgun (WGS) entry which is preliminary data.</text>
</comment>
<dbReference type="Pfam" id="PF07690">
    <property type="entry name" value="MFS_1"/>
    <property type="match status" value="1"/>
</dbReference>
<dbReference type="InterPro" id="IPR050189">
    <property type="entry name" value="MFS_Efflux_Transporters"/>
</dbReference>
<accession>A0AAJ2MV68</accession>
<dbReference type="Gene3D" id="1.20.1250.20">
    <property type="entry name" value="MFS general substrate transporter like domains"/>
    <property type="match status" value="1"/>
</dbReference>